<evidence type="ECO:0008006" key="3">
    <source>
        <dbReference type="Google" id="ProtNLM"/>
    </source>
</evidence>
<dbReference type="RefSeq" id="WP_061967129.1">
    <property type="nucleotide sequence ID" value="NZ_FMAV01000001.1"/>
</dbReference>
<evidence type="ECO:0000313" key="1">
    <source>
        <dbReference type="EMBL" id="KSU84057.1"/>
    </source>
</evidence>
<comment type="caution">
    <text evidence="1">The sequence shown here is derived from an EMBL/GenBank/DDBJ whole genome shotgun (WGS) entry which is preliminary data.</text>
</comment>
<name>A0A0V8JAN8_9BACL</name>
<proteinExistence type="predicted"/>
<dbReference type="OrthoDB" id="8548541at2"/>
<protein>
    <recommendedName>
        <fullName evidence="3">DUF2971 domain-containing protein</fullName>
    </recommendedName>
</protein>
<dbReference type="EMBL" id="LNQN01000001">
    <property type="protein sequence ID" value="KSU84057.1"/>
    <property type="molecule type" value="Genomic_DNA"/>
</dbReference>
<sequence>MSEYWAEKALVKFQSQFDQNTTYNIKKSQRLSGSSKIWKYMDFAKFVGMLYQKSLFFPKPSLFVDNHEGSYSALDVNNILNDPLSYLTVPVDENLSKAEKRRQLHEYIKQMHDYVGVNCWHLNEEESAGMWNLYLKSDEGIAICSTLDKLFTSINDKRFRTYVGQVQYINFNSEMASLNPYETLFYKRRSFSHENEIRLLAFDDPNHRRFNHKDGAYVDCNLHTLIDEVYVSPTSPEWLKEVVQSVLEKYRLPFKPVIKSSLYESPFY</sequence>
<gene>
    <name evidence="1" type="ORF">AS030_00335</name>
</gene>
<dbReference type="Proteomes" id="UP000054099">
    <property type="component" value="Unassembled WGS sequence"/>
</dbReference>
<organism evidence="1 2">
    <name type="scientific">Fictibacillus enclensis</name>
    <dbReference type="NCBI Taxonomy" id="1017270"/>
    <lineage>
        <taxon>Bacteria</taxon>
        <taxon>Bacillati</taxon>
        <taxon>Bacillota</taxon>
        <taxon>Bacilli</taxon>
        <taxon>Bacillales</taxon>
        <taxon>Fictibacillaceae</taxon>
        <taxon>Fictibacillus</taxon>
    </lineage>
</organism>
<evidence type="ECO:0000313" key="2">
    <source>
        <dbReference type="Proteomes" id="UP000054099"/>
    </source>
</evidence>
<keyword evidence="2" id="KW-1185">Reference proteome</keyword>
<reference evidence="1 2" key="1">
    <citation type="journal article" date="2014" name="Antonie Van Leeuwenhoek">
        <title>Fictibacillus enclensis sp. nov., isolated from marine sediment.</title>
        <authorList>
            <person name="Dastager S.G."/>
            <person name="Mawlankar R."/>
            <person name="Srinivasan K."/>
            <person name="Tang S.K."/>
            <person name="Lee J.C."/>
            <person name="Ramana V.V."/>
            <person name="Shouche Y.S."/>
        </authorList>
    </citation>
    <scope>NUCLEOTIDE SEQUENCE [LARGE SCALE GENOMIC DNA]</scope>
    <source>
        <strain evidence="1 2">NIO-1003</strain>
    </source>
</reference>
<accession>A0A0V8JAN8</accession>
<dbReference type="AlphaFoldDB" id="A0A0V8JAN8"/>